<evidence type="ECO:0000256" key="1">
    <source>
        <dbReference type="SAM" id="MobiDB-lite"/>
    </source>
</evidence>
<dbReference type="InterPro" id="IPR022385">
    <property type="entry name" value="Rhs_assc_core"/>
</dbReference>
<evidence type="ECO:0000313" key="3">
    <source>
        <dbReference type="EMBL" id="TJY60699.1"/>
    </source>
</evidence>
<sequence length="1149" mass="128640">MRKTIMYTVSALFLSLGVRGQQAISLSSYGGEAEITALKSITLTNGFHIPSGSNVRLYLLSAPLLTSTPSSNQNYILSRTFRQPGVTAANMDDPRSIADENQTVQYFDGLGRPLQTVDLMASPGHKDIVQHIEYDGFGRESRKYLPYVHADGNGAYKTGGSGNVTTFYTRTTGDDISGIVRTPKPYAETVFENSPLNRVLEQGAPGQIWQPSADRGAVTAASATGHTVAMDYGTNVASDVRLWTVNSNNLGASGTPYYAAGKLYRTVTKDENWITANGKGGTVEEYKDFEDRVVLKRVWKSNTEALNTYYVYDDFGDLRYVIPPGYTTTTVTDNNTDFNEKVYAYRYDGRRRLIEKKIPGKGWEHIVYNRNDQPVLTQDALQRGKTTKEWLYTKYDAFGRVTESGIFRSNLLRSALQDILNAEQVSSTTAFWDSRAYNATSYDNRSYPRDPLAKTVLQVNYYDDYGFKTSGVLAATAGLDSTNLVKGLQTGSLVYRDNGTLPLLSVNYYDKRGRLIQSAGENQFTGGTDYVTNTYSFPGELLTSTRVHRPSASGTATTIVTTNSYDHVGRLKETRKKVNTQTEIVQSQLVYNEIGQLKQKNLHVNGTTNQQEIYYTYNERGWTTGINDPNVLTDKRRFAMQFNYANNPQAYNGNIGSIVWNTKVTTGQTQTPLQSYIYTYDPLNRLKKAAYSATGKNNFFNEELAYDNMGNIDTLRRSSGSAGWYNHFKYSYTGNRLNGVADAGTAARSNTFTYDANGNAVTNSRLGITDIEYNSLNLPRKFTKGAETLTYSYDATGRKLSKQHSTGTTQYADGIQYRNGAIEFIQTEEGRILPNGSSFIYEYFLKDHLGNTRAIIDHTGAVKQIQDYYAFGMEMNTGAGLNSAVNQYKYNCKEKQTEMGLDQLDYGARFYDAEIGRWNVIDPLAEKHRRWSPYNYAINNPIRFIDPDGRDIIIYYNRGENKPMGQFRFSGNNYDDIKGKHDNPQVRAVVSTIKYLEDNVGNTNIGSLANDKSVTAHLRITDFEQNKGGVNIKTGDPVIDWNPNLAKEVETNKGNAVLSPATLLEHEADHAKFGSENREEYKSNGSAKDGQYDNKEERRVITGSEKRTGQALGDLKEGEYRTNHKGGAFIPVNSPIQNRKPQFPWETNR</sequence>
<dbReference type="Gene3D" id="2.180.10.10">
    <property type="entry name" value="RHS repeat-associated core"/>
    <property type="match status" value="1"/>
</dbReference>
<dbReference type="Proteomes" id="UP000309872">
    <property type="component" value="Unassembled WGS sequence"/>
</dbReference>
<dbReference type="InterPro" id="IPR045619">
    <property type="entry name" value="DUF6443"/>
</dbReference>
<gene>
    <name evidence="3" type="ORF">FAZ19_22430</name>
</gene>
<accession>A0A4V5LX26</accession>
<reference evidence="3 4" key="1">
    <citation type="submission" date="2019-04" db="EMBL/GenBank/DDBJ databases">
        <title>Sphingobacterium olei sp. nov., isolated from oil-contaminated soil.</title>
        <authorList>
            <person name="Liu B."/>
        </authorList>
    </citation>
    <scope>NUCLEOTIDE SEQUENCE [LARGE SCALE GENOMIC DNA]</scope>
    <source>
        <strain evidence="3 4">Y3L14</strain>
    </source>
</reference>
<keyword evidence="4" id="KW-1185">Reference proteome</keyword>
<dbReference type="RefSeq" id="WP_136823018.1">
    <property type="nucleotide sequence ID" value="NZ_BMJX01000011.1"/>
</dbReference>
<organism evidence="3 4">
    <name type="scientific">Sphingobacterium alkalisoli</name>
    <dbReference type="NCBI Taxonomy" id="1874115"/>
    <lineage>
        <taxon>Bacteria</taxon>
        <taxon>Pseudomonadati</taxon>
        <taxon>Bacteroidota</taxon>
        <taxon>Sphingobacteriia</taxon>
        <taxon>Sphingobacteriales</taxon>
        <taxon>Sphingobacteriaceae</taxon>
        <taxon>Sphingobacterium</taxon>
    </lineage>
</organism>
<evidence type="ECO:0000259" key="2">
    <source>
        <dbReference type="Pfam" id="PF20041"/>
    </source>
</evidence>
<dbReference type="Pfam" id="PF20041">
    <property type="entry name" value="DUF6443"/>
    <property type="match status" value="1"/>
</dbReference>
<dbReference type="PANTHER" id="PTHR32305:SF15">
    <property type="entry name" value="PROTEIN RHSA-RELATED"/>
    <property type="match status" value="1"/>
</dbReference>
<feature type="region of interest" description="Disordered" evidence="1">
    <location>
        <begin position="1075"/>
        <end position="1149"/>
    </location>
</feature>
<evidence type="ECO:0000313" key="4">
    <source>
        <dbReference type="Proteomes" id="UP000309872"/>
    </source>
</evidence>
<comment type="caution">
    <text evidence="3">The sequence shown here is derived from an EMBL/GenBank/DDBJ whole genome shotgun (WGS) entry which is preliminary data.</text>
</comment>
<dbReference type="PANTHER" id="PTHR32305">
    <property type="match status" value="1"/>
</dbReference>
<dbReference type="NCBIfam" id="TIGR03696">
    <property type="entry name" value="Rhs_assc_core"/>
    <property type="match status" value="1"/>
</dbReference>
<dbReference type="OrthoDB" id="1191296at2"/>
<feature type="compositionally biased region" description="Basic and acidic residues" evidence="1">
    <location>
        <begin position="1090"/>
        <end position="1122"/>
    </location>
</feature>
<feature type="compositionally biased region" description="Polar residues" evidence="1">
    <location>
        <begin position="1134"/>
        <end position="1149"/>
    </location>
</feature>
<dbReference type="InterPro" id="IPR050708">
    <property type="entry name" value="T6SS_VgrG/RHS"/>
</dbReference>
<name>A0A4V5LX26_9SPHI</name>
<dbReference type="AlphaFoldDB" id="A0A4V5LX26"/>
<dbReference type="EMBL" id="SUKA01000011">
    <property type="protein sequence ID" value="TJY60699.1"/>
    <property type="molecule type" value="Genomic_DNA"/>
</dbReference>
<protein>
    <submittedName>
        <fullName evidence="3">RHS repeat-associated core domain-containing protein</fullName>
    </submittedName>
</protein>
<feature type="domain" description="DUF6443" evidence="2">
    <location>
        <begin position="89"/>
        <end position="214"/>
    </location>
</feature>
<proteinExistence type="predicted"/>